<feature type="transmembrane region" description="Helical" evidence="1">
    <location>
        <begin position="69"/>
        <end position="88"/>
    </location>
</feature>
<evidence type="ECO:0000313" key="3">
    <source>
        <dbReference type="Proteomes" id="UP000615613"/>
    </source>
</evidence>
<feature type="transmembrane region" description="Helical" evidence="1">
    <location>
        <begin position="121"/>
        <end position="144"/>
    </location>
</feature>
<dbReference type="KEGG" id="ptrt:HU722_0014900"/>
<protein>
    <submittedName>
        <fullName evidence="2">Uncharacterized protein</fullName>
    </submittedName>
</protein>
<dbReference type="EMBL" id="CP077084">
    <property type="protein sequence ID" value="QXH86619.1"/>
    <property type="molecule type" value="Genomic_DNA"/>
</dbReference>
<reference evidence="2" key="1">
    <citation type="journal article" date="2020" name="Microorganisms">
        <title>Reliable Identification of Environmental Pseudomonas Isolates Using the rpoD Gene.</title>
        <authorList>
            <consortium name="The Broad Institute Genome Sequencing Platform"/>
            <person name="Girard L."/>
            <person name="Lood C."/>
            <person name="Rokni-Zadeh H."/>
            <person name="van Noort V."/>
            <person name="Lavigne R."/>
            <person name="De Mot R."/>
        </authorList>
    </citation>
    <scope>NUCLEOTIDE SEQUENCE</scope>
    <source>
        <strain evidence="2">SWRI145</strain>
    </source>
</reference>
<dbReference type="AlphaFoldDB" id="A0A8F4X345"/>
<evidence type="ECO:0000313" key="2">
    <source>
        <dbReference type="EMBL" id="QXH86619.1"/>
    </source>
</evidence>
<feature type="transmembrane region" description="Helical" evidence="1">
    <location>
        <begin position="95"/>
        <end position="115"/>
    </location>
</feature>
<accession>A0A8F4X345</accession>
<reference evidence="2" key="2">
    <citation type="submission" date="2021-06" db="EMBL/GenBank/DDBJ databases">
        <title>Updating the genus Pseudomonas: Description of 43 new species and partition of the Pseudomonas putida group.</title>
        <authorList>
            <person name="Girard L."/>
            <person name="Lood C."/>
            <person name="Vandamme P."/>
            <person name="Rokni-Zadeh H."/>
            <person name="van Noort V."/>
            <person name="Hofte M."/>
            <person name="Lavigne R."/>
            <person name="De Mot R."/>
        </authorList>
    </citation>
    <scope>NUCLEOTIDE SEQUENCE</scope>
    <source>
        <strain evidence="2">SWRI145</strain>
    </source>
</reference>
<keyword evidence="1" id="KW-0472">Membrane</keyword>
<organism evidence="2 3">
    <name type="scientific">Pseudomonas tritici</name>
    <dbReference type="NCBI Taxonomy" id="2745518"/>
    <lineage>
        <taxon>Bacteria</taxon>
        <taxon>Pseudomonadati</taxon>
        <taxon>Pseudomonadota</taxon>
        <taxon>Gammaproteobacteria</taxon>
        <taxon>Pseudomonadales</taxon>
        <taxon>Pseudomonadaceae</taxon>
        <taxon>Pseudomonas</taxon>
    </lineage>
</organism>
<gene>
    <name evidence="2" type="ORF">HU722_0014900</name>
</gene>
<name>A0A8F4X345_9PSED</name>
<keyword evidence="1" id="KW-0812">Transmembrane</keyword>
<evidence type="ECO:0000256" key="1">
    <source>
        <dbReference type="SAM" id="Phobius"/>
    </source>
</evidence>
<keyword evidence="3" id="KW-1185">Reference proteome</keyword>
<proteinExistence type="predicted"/>
<dbReference type="Proteomes" id="UP000615613">
    <property type="component" value="Chromosome"/>
</dbReference>
<keyword evidence="1" id="KW-1133">Transmembrane helix</keyword>
<sequence>MIENAPMSIQTTLHPSEALVVNNANRVALFWLTTAAGAVLFVTFQLFFYVNDFARAPGAIPAITFEPDVLWMFSAFYGSWFVTVLIALRGTRKAQWVTLVLGSLLVALNTLGGITDGLRDGWHIAFSAVFFITLPGVFAIAATWRSIKSRGNGHVGE</sequence>
<feature type="transmembrane region" description="Helical" evidence="1">
    <location>
        <begin position="28"/>
        <end position="49"/>
    </location>
</feature>